<dbReference type="NCBIfam" id="TIGR01554">
    <property type="entry name" value="major_cap_HK97"/>
    <property type="match status" value="1"/>
</dbReference>
<dbReference type="InterPro" id="IPR024455">
    <property type="entry name" value="Phage_capsid"/>
</dbReference>
<feature type="domain" description="Phage capsid-like C-terminal" evidence="3">
    <location>
        <begin position="28"/>
        <end position="306"/>
    </location>
</feature>
<keyword evidence="2" id="KW-0946">Virion</keyword>
<dbReference type="InterPro" id="IPR054612">
    <property type="entry name" value="Phage_capsid-like_C"/>
</dbReference>
<evidence type="ECO:0000256" key="1">
    <source>
        <dbReference type="ARBA" id="ARBA00004328"/>
    </source>
</evidence>
<dbReference type="SUPFAM" id="SSF56563">
    <property type="entry name" value="Major capsid protein gp5"/>
    <property type="match status" value="1"/>
</dbReference>
<sequence>MKTMKNKMNFDLQRFSDTGYLKDNLQGFVPKPIAADIIADIVRGSSVMRLSTVQPMTSETQKFPVMTAGPGAYWVGETERIKTSVAEWIFPELVAKKIAVIVPCSREKLEDTTINVFGVVRPYIAEAFYKAIDSACLFGTNSPFAKNIFGVASAAGNVIAEETNPKLDLDISDVMALVENGGLDVNGFVAGYDLKNSLRKLRDGNGNQLYVTGVDSSTLYSQPIEFSRNGAWDKTKARAIAGDWKYSIIGIRDQIQYETLREATLHSVTMSDGKPLSLAENDMVAIKVTMRLGFLPVKENAFAALKPKA</sequence>
<dbReference type="Pfam" id="PF05065">
    <property type="entry name" value="Phage_capsid"/>
    <property type="match status" value="1"/>
</dbReference>
<name>A0A8S5LB15_9CAUD</name>
<dbReference type="GO" id="GO:0044423">
    <property type="term" value="C:virion component"/>
    <property type="evidence" value="ECO:0007669"/>
    <property type="project" value="UniProtKB-KW"/>
</dbReference>
<evidence type="ECO:0000313" key="4">
    <source>
        <dbReference type="EMBL" id="DAD67127.1"/>
    </source>
</evidence>
<proteinExistence type="predicted"/>
<comment type="subcellular location">
    <subcellularLocation>
        <location evidence="1">Virion</location>
    </subcellularLocation>
</comment>
<evidence type="ECO:0000259" key="3">
    <source>
        <dbReference type="Pfam" id="PF05065"/>
    </source>
</evidence>
<dbReference type="EMBL" id="BK014668">
    <property type="protein sequence ID" value="DAD67127.1"/>
    <property type="molecule type" value="Genomic_DNA"/>
</dbReference>
<evidence type="ECO:0000256" key="2">
    <source>
        <dbReference type="ARBA" id="ARBA00022844"/>
    </source>
</evidence>
<accession>A0A8S5LB15</accession>
<dbReference type="Gene3D" id="3.30.2320.10">
    <property type="entry name" value="hypothetical protein PF0899 domain"/>
    <property type="match status" value="1"/>
</dbReference>
<dbReference type="Gene3D" id="3.30.2400.10">
    <property type="entry name" value="Major capsid protein gp5"/>
    <property type="match status" value="1"/>
</dbReference>
<reference evidence="4" key="1">
    <citation type="journal article" date="2021" name="Proc. Natl. Acad. Sci. U.S.A.">
        <title>A Catalog of Tens of Thousands of Viruses from Human Metagenomes Reveals Hidden Associations with Chronic Diseases.</title>
        <authorList>
            <person name="Tisza M.J."/>
            <person name="Buck C.B."/>
        </authorList>
    </citation>
    <scope>NUCLEOTIDE SEQUENCE</scope>
    <source>
        <strain evidence="4">CtQCU10</strain>
    </source>
</reference>
<organism evidence="4">
    <name type="scientific">Siphoviridae sp. ctQCU10</name>
    <dbReference type="NCBI Taxonomy" id="2823579"/>
    <lineage>
        <taxon>Viruses</taxon>
        <taxon>Duplodnaviria</taxon>
        <taxon>Heunggongvirae</taxon>
        <taxon>Uroviricota</taxon>
        <taxon>Caudoviricetes</taxon>
    </lineage>
</organism>
<protein>
    <submittedName>
        <fullName evidence="4">Major capsid protein</fullName>
    </submittedName>
</protein>